<protein>
    <submittedName>
        <fullName evidence="2">Uncharacterized protein</fullName>
    </submittedName>
</protein>
<dbReference type="OrthoDB" id="421328at2759"/>
<dbReference type="EMBL" id="CAJNNV010011917">
    <property type="protein sequence ID" value="CAE8600206.1"/>
    <property type="molecule type" value="Genomic_DNA"/>
</dbReference>
<evidence type="ECO:0000313" key="3">
    <source>
        <dbReference type="Proteomes" id="UP000654075"/>
    </source>
</evidence>
<keyword evidence="3" id="KW-1185">Reference proteome</keyword>
<comment type="caution">
    <text evidence="2">The sequence shown here is derived from an EMBL/GenBank/DDBJ whole genome shotgun (WGS) entry which is preliminary data.</text>
</comment>
<proteinExistence type="predicted"/>
<organism evidence="2 3">
    <name type="scientific">Polarella glacialis</name>
    <name type="common">Dinoflagellate</name>
    <dbReference type="NCBI Taxonomy" id="89957"/>
    <lineage>
        <taxon>Eukaryota</taxon>
        <taxon>Sar</taxon>
        <taxon>Alveolata</taxon>
        <taxon>Dinophyceae</taxon>
        <taxon>Suessiales</taxon>
        <taxon>Suessiaceae</taxon>
        <taxon>Polarella</taxon>
    </lineage>
</organism>
<reference evidence="2" key="1">
    <citation type="submission" date="2021-02" db="EMBL/GenBank/DDBJ databases">
        <authorList>
            <person name="Dougan E. K."/>
            <person name="Rhodes N."/>
            <person name="Thang M."/>
            <person name="Chan C."/>
        </authorList>
    </citation>
    <scope>NUCLEOTIDE SEQUENCE</scope>
</reference>
<feature type="region of interest" description="Disordered" evidence="1">
    <location>
        <begin position="19"/>
        <end position="54"/>
    </location>
</feature>
<evidence type="ECO:0000256" key="1">
    <source>
        <dbReference type="SAM" id="MobiDB-lite"/>
    </source>
</evidence>
<gene>
    <name evidence="2" type="ORF">PGLA1383_LOCUS18539</name>
</gene>
<accession>A0A813EL78</accession>
<dbReference type="AlphaFoldDB" id="A0A813EL78"/>
<name>A0A813EL78_POLGL</name>
<evidence type="ECO:0000313" key="2">
    <source>
        <dbReference type="EMBL" id="CAE8600206.1"/>
    </source>
</evidence>
<sequence length="458" mass="49905">MGAGLQTCGRICFSEPAGTSRQLETAASEPRKFEVASAEIPPAPSKEWAESRPKGTPVMDEGFICMGGKAPICPAPPPKLNSGPITLSTLQGSWVGSGGATISVVGTNVSMNCILLKAHRVELTDDGLVSSIGKLWQLQGWESDGSGIEFRCSSTKENMESAKSEIWSRKENGGSSEWNDKMKLLGYAGSSASPLTRGVEGCMPGTSGIEMPSGYSAKKDAEEVALLTALVIQWREPNIVKVVSKQVVPDFTNRSQTGIGVELMHYIATSMKEKGFLKRQGLDGHDIPVLVREPPGSEFRAEALEVWRKRVSEEEGFSPVRASDDEDLFTSLGNGHFFQALNLFACEWAVINANASFSRYTVDKDLLLAEALGEGVPSIILRHETPRPVRAKISALLNQKREFQWTLSEDGSVDTARMNEITDYVSQFEWLSKGMDAEQVNCLVRTHLGIRDSKRIMG</sequence>
<dbReference type="Proteomes" id="UP000654075">
    <property type="component" value="Unassembled WGS sequence"/>
</dbReference>